<reference evidence="1 2" key="1">
    <citation type="submission" date="2020-11" db="EMBL/GenBank/DDBJ databases">
        <title>Hymenobacter sp.</title>
        <authorList>
            <person name="Kim M.K."/>
        </authorList>
    </citation>
    <scope>NUCLEOTIDE SEQUENCE [LARGE SCALE GENOMIC DNA]</scope>
    <source>
        <strain evidence="1 2">BT594</strain>
    </source>
</reference>
<sequence>MALLPDLLGFDSPAGMAKAAGIDPNTLRKAMQGPSKPSFDTLEAITSRWPKLSATWLLNGKGEPFLGKAEKPEPFLPGGTVNSMGATVMPAGGLEAVLGPNFGEDVDGVKQKPAVTDSKSFIAGLLSEIEGLKKDVKHLNTVVLEQRETIQYERDNNRFLRQQLAAVGKGEGSQQEAPVYYAVAEPQPPIGFGRVRSMWDYANMEASELEAA</sequence>
<dbReference type="Proteomes" id="UP000601099">
    <property type="component" value="Unassembled WGS sequence"/>
</dbReference>
<accession>A0ABS0KYN6</accession>
<gene>
    <name evidence="1" type="ORF">I5L79_02090</name>
</gene>
<evidence type="ECO:0000313" key="2">
    <source>
        <dbReference type="Proteomes" id="UP000601099"/>
    </source>
</evidence>
<evidence type="ECO:0008006" key="3">
    <source>
        <dbReference type="Google" id="ProtNLM"/>
    </source>
</evidence>
<organism evidence="1 2">
    <name type="scientific">Hymenobacter guriensis</name>
    <dbReference type="NCBI Taxonomy" id="2793065"/>
    <lineage>
        <taxon>Bacteria</taxon>
        <taxon>Pseudomonadati</taxon>
        <taxon>Bacteroidota</taxon>
        <taxon>Cytophagia</taxon>
        <taxon>Cytophagales</taxon>
        <taxon>Hymenobacteraceae</taxon>
        <taxon>Hymenobacter</taxon>
    </lineage>
</organism>
<comment type="caution">
    <text evidence="1">The sequence shown here is derived from an EMBL/GenBank/DDBJ whole genome shotgun (WGS) entry which is preliminary data.</text>
</comment>
<proteinExistence type="predicted"/>
<dbReference type="EMBL" id="JADWYK010000001">
    <property type="protein sequence ID" value="MBG8552314.1"/>
    <property type="molecule type" value="Genomic_DNA"/>
</dbReference>
<evidence type="ECO:0000313" key="1">
    <source>
        <dbReference type="EMBL" id="MBG8552314.1"/>
    </source>
</evidence>
<dbReference type="RefSeq" id="WP_196953353.1">
    <property type="nucleotide sequence ID" value="NZ_JADWYK010000001.1"/>
</dbReference>
<protein>
    <recommendedName>
        <fullName evidence="3">XRE family transcriptional regulator</fullName>
    </recommendedName>
</protein>
<name>A0ABS0KYN6_9BACT</name>
<keyword evidence="2" id="KW-1185">Reference proteome</keyword>